<dbReference type="Pfam" id="PF06689">
    <property type="entry name" value="zf-C4_ClpX"/>
    <property type="match status" value="1"/>
</dbReference>
<reference evidence="3 6" key="2">
    <citation type="submission" date="2019-07" db="EMBL/GenBank/DDBJ databases">
        <title>Whole genome shotgun sequence of Myxococcus fulvus NBRC 100333.</title>
        <authorList>
            <person name="Hosoyama A."/>
            <person name="Uohara A."/>
            <person name="Ohji S."/>
            <person name="Ichikawa N."/>
        </authorList>
    </citation>
    <scope>NUCLEOTIDE SEQUENCE [LARGE SCALE GENOMIC DNA]</scope>
    <source>
        <strain evidence="3 6">NBRC 100333</strain>
    </source>
</reference>
<dbReference type="SUPFAM" id="SSF57716">
    <property type="entry name" value="Glucocorticoid receptor-like (DNA-binding domain)"/>
    <property type="match status" value="1"/>
</dbReference>
<dbReference type="GO" id="GO:0006457">
    <property type="term" value="P:protein folding"/>
    <property type="evidence" value="ECO:0007669"/>
    <property type="project" value="UniProtKB-UniRule"/>
</dbReference>
<feature type="domain" description="ClpX-type ZB" evidence="2">
    <location>
        <begin position="100"/>
        <end position="153"/>
    </location>
</feature>
<feature type="binding site" evidence="1">
    <location>
        <position position="112"/>
    </location>
    <ligand>
        <name>Zn(2+)</name>
        <dbReference type="ChEBI" id="CHEBI:29105"/>
    </ligand>
</feature>
<name>A0A511TCI1_MYXFU</name>
<accession>A0A511TCI1</accession>
<dbReference type="AlphaFoldDB" id="A0A511TCI1"/>
<protein>
    <submittedName>
        <fullName evidence="4">ClpX C4-type zinc finger</fullName>
    </submittedName>
</protein>
<dbReference type="EMBL" id="FOIB01000014">
    <property type="protein sequence ID" value="SEU39700.1"/>
    <property type="molecule type" value="Genomic_DNA"/>
</dbReference>
<dbReference type="InterPro" id="IPR059188">
    <property type="entry name" value="Znf_CLPX-like"/>
</dbReference>
<reference evidence="4 5" key="1">
    <citation type="submission" date="2016-10" db="EMBL/GenBank/DDBJ databases">
        <authorList>
            <person name="Varghese N."/>
            <person name="Submissions S."/>
        </authorList>
    </citation>
    <scope>NUCLEOTIDE SEQUENCE [LARGE SCALE GENOMIC DNA]</scope>
    <source>
        <strain evidence="4 5">DSM 16525</strain>
    </source>
</reference>
<evidence type="ECO:0000313" key="4">
    <source>
        <dbReference type="EMBL" id="SEU39700.1"/>
    </source>
</evidence>
<dbReference type="Gene3D" id="6.20.220.10">
    <property type="entry name" value="ClpX chaperone, C4-type zinc finger domain"/>
    <property type="match status" value="1"/>
</dbReference>
<evidence type="ECO:0000256" key="1">
    <source>
        <dbReference type="PROSITE-ProRule" id="PRU01250"/>
    </source>
</evidence>
<comment type="similarity">
    <text evidence="1">Belongs to the ClpX chaperone family.</text>
</comment>
<dbReference type="InterPro" id="IPR010603">
    <property type="entry name" value="Znf_CppX_C4"/>
</dbReference>
<organism evidence="3 6">
    <name type="scientific">Myxococcus fulvus</name>
    <dbReference type="NCBI Taxonomy" id="33"/>
    <lineage>
        <taxon>Bacteria</taxon>
        <taxon>Pseudomonadati</taxon>
        <taxon>Myxococcota</taxon>
        <taxon>Myxococcia</taxon>
        <taxon>Myxococcales</taxon>
        <taxon>Cystobacterineae</taxon>
        <taxon>Myxococcaceae</taxon>
        <taxon>Myxococcus</taxon>
    </lineage>
</organism>
<dbReference type="SMART" id="SM00994">
    <property type="entry name" value="zf-C4_ClpX"/>
    <property type="match status" value="1"/>
</dbReference>
<keyword evidence="1" id="KW-0862">Zinc</keyword>
<keyword evidence="5" id="KW-1185">Reference proteome</keyword>
<feature type="binding site" evidence="1">
    <location>
        <position position="115"/>
    </location>
    <ligand>
        <name>Zn(2+)</name>
        <dbReference type="ChEBI" id="CHEBI:29105"/>
    </ligand>
</feature>
<evidence type="ECO:0000313" key="6">
    <source>
        <dbReference type="Proteomes" id="UP000321514"/>
    </source>
</evidence>
<keyword evidence="1" id="KW-0479">Metal-binding</keyword>
<comment type="caution">
    <text evidence="3">The sequence shown here is derived from an EMBL/GenBank/DDBJ whole genome shotgun (WGS) entry which is preliminary data.</text>
</comment>
<feature type="binding site" evidence="1">
    <location>
        <position position="137"/>
    </location>
    <ligand>
        <name>Zn(2+)</name>
        <dbReference type="ChEBI" id="CHEBI:29105"/>
    </ligand>
</feature>
<dbReference type="Proteomes" id="UP000183760">
    <property type="component" value="Unassembled WGS sequence"/>
</dbReference>
<dbReference type="InterPro" id="IPR038366">
    <property type="entry name" value="Znf_CppX_C4_sf"/>
</dbReference>
<dbReference type="GO" id="GO:0046983">
    <property type="term" value="F:protein dimerization activity"/>
    <property type="evidence" value="ECO:0007669"/>
    <property type="project" value="UniProtKB-UniRule"/>
</dbReference>
<dbReference type="GO" id="GO:0008270">
    <property type="term" value="F:zinc ion binding"/>
    <property type="evidence" value="ECO:0007669"/>
    <property type="project" value="UniProtKB-UniRule"/>
</dbReference>
<feature type="binding site" evidence="1">
    <location>
        <position position="134"/>
    </location>
    <ligand>
        <name>Zn(2+)</name>
        <dbReference type="ChEBI" id="CHEBI:29105"/>
    </ligand>
</feature>
<dbReference type="EMBL" id="BJXR01000046">
    <property type="protein sequence ID" value="GEN11313.1"/>
    <property type="molecule type" value="Genomic_DNA"/>
</dbReference>
<evidence type="ECO:0000259" key="2">
    <source>
        <dbReference type="PROSITE" id="PS51902"/>
    </source>
</evidence>
<sequence length="154" mass="17312">MDKKDRLDRSCLPEGVSFDRKEGLYAVLGPGDRVVHVGAYEDGKRKPGTWALDVAPDGSWARVERHTVNEWDRSAPGLPYDEEKSLATWGASWIRTIANEMHGFLPGIHLQCSFCEKYQREVRHLIVGNDVRICDECIGLCNGIIKKEQEGASK</sequence>
<dbReference type="STRING" id="1334629.MFUL124B02_43230"/>
<dbReference type="RefSeq" id="WP_052771403.1">
    <property type="nucleotide sequence ID" value="NZ_BJXR01000046.1"/>
</dbReference>
<dbReference type="PROSITE" id="PS51902">
    <property type="entry name" value="CLPX_ZB"/>
    <property type="match status" value="1"/>
</dbReference>
<evidence type="ECO:0000313" key="5">
    <source>
        <dbReference type="Proteomes" id="UP000183760"/>
    </source>
</evidence>
<dbReference type="GO" id="GO:0051082">
    <property type="term" value="F:unfolded protein binding"/>
    <property type="evidence" value="ECO:0007669"/>
    <property type="project" value="UniProtKB-UniRule"/>
</dbReference>
<dbReference type="Proteomes" id="UP000321514">
    <property type="component" value="Unassembled WGS sequence"/>
</dbReference>
<proteinExistence type="inferred from homology"/>
<gene>
    <name evidence="3" type="ORF">MFU01_63500</name>
    <name evidence="4" type="ORF">SAMN05443572_114162</name>
</gene>
<evidence type="ECO:0000313" key="3">
    <source>
        <dbReference type="EMBL" id="GEN11313.1"/>
    </source>
</evidence>
<keyword evidence="1" id="KW-0143">Chaperone</keyword>